<dbReference type="eggNOG" id="COG0457">
    <property type="taxonomic scope" value="Bacteria"/>
</dbReference>
<dbReference type="HOGENOM" id="CLU_1765416_0_0_7"/>
<dbReference type="InterPro" id="IPR011990">
    <property type="entry name" value="TPR-like_helical_dom_sf"/>
</dbReference>
<sequence length="150" mass="17028">MDDQLAEAAEREYQRACRALDSGNVLAALLLLEAALRQQDNLQWYAMLGYCVARERGQVARGTELCRSALERFPENPEHYYYYARLLLMAGQKAEAVQVLRQGLAHGESPAILNLLQELGTRKPPPIRWLHRNNPLNKYLGILLARAGLR</sequence>
<dbReference type="SUPFAM" id="SSF48452">
    <property type="entry name" value="TPR-like"/>
    <property type="match status" value="1"/>
</dbReference>
<protein>
    <submittedName>
        <fullName evidence="1">Tetratricopeptide TPR_2 repeat protein</fullName>
    </submittedName>
</protein>
<dbReference type="KEGG" id="glo:Glov_1585"/>
<dbReference type="STRING" id="398767.Glov_1585"/>
<accession>B3E9M5</accession>
<evidence type="ECO:0000313" key="1">
    <source>
        <dbReference type="EMBL" id="ACD95301.1"/>
    </source>
</evidence>
<gene>
    <name evidence="1" type="ordered locus">Glov_1585</name>
</gene>
<reference evidence="1 2" key="1">
    <citation type="submission" date="2008-05" db="EMBL/GenBank/DDBJ databases">
        <title>Complete sequence of chromosome of Geobacter lovleyi SZ.</title>
        <authorList>
            <consortium name="US DOE Joint Genome Institute"/>
            <person name="Lucas S."/>
            <person name="Copeland A."/>
            <person name="Lapidus A."/>
            <person name="Glavina del Rio T."/>
            <person name="Dalin E."/>
            <person name="Tice H."/>
            <person name="Bruce D."/>
            <person name="Goodwin L."/>
            <person name="Pitluck S."/>
            <person name="Chertkov O."/>
            <person name="Meincke L."/>
            <person name="Brettin T."/>
            <person name="Detter J.C."/>
            <person name="Han C."/>
            <person name="Tapia R."/>
            <person name="Kuske C.R."/>
            <person name="Schmutz J."/>
            <person name="Larimer F."/>
            <person name="Land M."/>
            <person name="Hauser L."/>
            <person name="Kyrpides N."/>
            <person name="Mikhailova N."/>
            <person name="Sung Y."/>
            <person name="Fletcher K.E."/>
            <person name="Ritalahti K.M."/>
            <person name="Loeffler F.E."/>
            <person name="Richardson P."/>
        </authorList>
    </citation>
    <scope>NUCLEOTIDE SEQUENCE [LARGE SCALE GENOMIC DNA]</scope>
    <source>
        <strain evidence="2">ATCC BAA-1151 / DSM 17278 / SZ</strain>
    </source>
</reference>
<evidence type="ECO:0000313" key="2">
    <source>
        <dbReference type="Proteomes" id="UP000002420"/>
    </source>
</evidence>
<proteinExistence type="predicted"/>
<dbReference type="Gene3D" id="1.25.40.10">
    <property type="entry name" value="Tetratricopeptide repeat domain"/>
    <property type="match status" value="1"/>
</dbReference>
<dbReference type="EMBL" id="CP001089">
    <property type="protein sequence ID" value="ACD95301.1"/>
    <property type="molecule type" value="Genomic_DNA"/>
</dbReference>
<keyword evidence="2" id="KW-1185">Reference proteome</keyword>
<dbReference type="Pfam" id="PF14559">
    <property type="entry name" value="TPR_19"/>
    <property type="match status" value="1"/>
</dbReference>
<dbReference type="AlphaFoldDB" id="B3E9M5"/>
<dbReference type="OrthoDB" id="5398227at2"/>
<dbReference type="RefSeq" id="WP_012469643.1">
    <property type="nucleotide sequence ID" value="NC_010814.1"/>
</dbReference>
<name>B3E9M5_TRIL1</name>
<dbReference type="Proteomes" id="UP000002420">
    <property type="component" value="Chromosome"/>
</dbReference>
<organism evidence="1 2">
    <name type="scientific">Trichlorobacter lovleyi (strain ATCC BAA-1151 / DSM 17278 / SZ)</name>
    <name type="common">Geobacter lovleyi</name>
    <dbReference type="NCBI Taxonomy" id="398767"/>
    <lineage>
        <taxon>Bacteria</taxon>
        <taxon>Pseudomonadati</taxon>
        <taxon>Thermodesulfobacteriota</taxon>
        <taxon>Desulfuromonadia</taxon>
        <taxon>Geobacterales</taxon>
        <taxon>Geobacteraceae</taxon>
        <taxon>Trichlorobacter</taxon>
    </lineage>
</organism>